<name>A0ACC1Y8U4_MELAZ</name>
<organism evidence="1 2">
    <name type="scientific">Melia azedarach</name>
    <name type="common">Chinaberry tree</name>
    <dbReference type="NCBI Taxonomy" id="155640"/>
    <lineage>
        <taxon>Eukaryota</taxon>
        <taxon>Viridiplantae</taxon>
        <taxon>Streptophyta</taxon>
        <taxon>Embryophyta</taxon>
        <taxon>Tracheophyta</taxon>
        <taxon>Spermatophyta</taxon>
        <taxon>Magnoliopsida</taxon>
        <taxon>eudicotyledons</taxon>
        <taxon>Gunneridae</taxon>
        <taxon>Pentapetalae</taxon>
        <taxon>rosids</taxon>
        <taxon>malvids</taxon>
        <taxon>Sapindales</taxon>
        <taxon>Meliaceae</taxon>
        <taxon>Melia</taxon>
    </lineage>
</organism>
<dbReference type="EMBL" id="CM051397">
    <property type="protein sequence ID" value="KAJ4719874.1"/>
    <property type="molecule type" value="Genomic_DNA"/>
</dbReference>
<accession>A0ACC1Y8U4</accession>
<proteinExistence type="predicted"/>
<evidence type="ECO:0000313" key="2">
    <source>
        <dbReference type="Proteomes" id="UP001164539"/>
    </source>
</evidence>
<dbReference type="Proteomes" id="UP001164539">
    <property type="component" value="Chromosome 4"/>
</dbReference>
<protein>
    <submittedName>
        <fullName evidence="1">Uncharacterized protein</fullName>
    </submittedName>
</protein>
<keyword evidence="2" id="KW-1185">Reference proteome</keyword>
<reference evidence="1 2" key="1">
    <citation type="journal article" date="2023" name="Science">
        <title>Complex scaffold remodeling in plant triterpene biosynthesis.</title>
        <authorList>
            <person name="De La Pena R."/>
            <person name="Hodgson H."/>
            <person name="Liu J.C."/>
            <person name="Stephenson M.J."/>
            <person name="Martin A.C."/>
            <person name="Owen C."/>
            <person name="Harkess A."/>
            <person name="Leebens-Mack J."/>
            <person name="Jimenez L.E."/>
            <person name="Osbourn A."/>
            <person name="Sattely E.S."/>
        </authorList>
    </citation>
    <scope>NUCLEOTIDE SEQUENCE [LARGE SCALE GENOMIC DNA]</scope>
    <source>
        <strain evidence="2">cv. JPN11</strain>
        <tissue evidence="1">Leaf</tissue>
    </source>
</reference>
<sequence>MANRTINILVFAIFLLHLPATSYSDEGTNKVASQAGGQATGIAPAPGPAPHKRIKGLNKRLKKRKARIPGAKVVFPVIPGKKYCVPKPNLSQQVLKEQIDWGLQTGCGL</sequence>
<evidence type="ECO:0000313" key="1">
    <source>
        <dbReference type="EMBL" id="KAJ4719874.1"/>
    </source>
</evidence>
<gene>
    <name evidence="1" type="ORF">OWV82_007789</name>
</gene>
<comment type="caution">
    <text evidence="1">The sequence shown here is derived from an EMBL/GenBank/DDBJ whole genome shotgun (WGS) entry which is preliminary data.</text>
</comment>